<name>A0A1X0S6B8_RHIZD</name>
<dbReference type="VEuPathDB" id="FungiDB:BCV72DRAFT_252036"/>
<dbReference type="InterPro" id="IPR003445">
    <property type="entry name" value="Cat_transpt"/>
</dbReference>
<evidence type="ECO:0000313" key="9">
    <source>
        <dbReference type="Proteomes" id="UP000242381"/>
    </source>
</evidence>
<evidence type="ECO:0000256" key="3">
    <source>
        <dbReference type="ARBA" id="ARBA00022692"/>
    </source>
</evidence>
<dbReference type="Proteomes" id="UP000242381">
    <property type="component" value="Unassembled WGS sequence"/>
</dbReference>
<evidence type="ECO:0000256" key="1">
    <source>
        <dbReference type="ARBA" id="ARBA00004141"/>
    </source>
</evidence>
<feature type="transmembrane region" description="Helical" evidence="7">
    <location>
        <begin position="74"/>
        <end position="93"/>
    </location>
</feature>
<feature type="transmembrane region" description="Helical" evidence="7">
    <location>
        <begin position="35"/>
        <end position="54"/>
    </location>
</feature>
<dbReference type="Pfam" id="PF02386">
    <property type="entry name" value="TrkH"/>
    <property type="match status" value="1"/>
</dbReference>
<evidence type="ECO:0000256" key="7">
    <source>
        <dbReference type="SAM" id="Phobius"/>
    </source>
</evidence>
<keyword evidence="5" id="KW-0406">Ion transport</keyword>
<comment type="subcellular location">
    <subcellularLocation>
        <location evidence="1">Membrane</location>
        <topology evidence="1">Multi-pass membrane protein</topology>
    </subcellularLocation>
</comment>
<organism evidence="8 9">
    <name type="scientific">Rhizopus microsporus</name>
    <dbReference type="NCBI Taxonomy" id="58291"/>
    <lineage>
        <taxon>Eukaryota</taxon>
        <taxon>Fungi</taxon>
        <taxon>Fungi incertae sedis</taxon>
        <taxon>Mucoromycota</taxon>
        <taxon>Mucoromycotina</taxon>
        <taxon>Mucoromycetes</taxon>
        <taxon>Mucorales</taxon>
        <taxon>Mucorineae</taxon>
        <taxon>Rhizopodaceae</taxon>
        <taxon>Rhizopus</taxon>
    </lineage>
</organism>
<protein>
    <recommendedName>
        <fullName evidence="10">Cation transporter</fullName>
    </recommendedName>
</protein>
<feature type="transmembrane region" description="Helical" evidence="7">
    <location>
        <begin position="105"/>
        <end position="133"/>
    </location>
</feature>
<evidence type="ECO:0008006" key="10">
    <source>
        <dbReference type="Google" id="ProtNLM"/>
    </source>
</evidence>
<dbReference type="PANTHER" id="PTHR31064:SF30">
    <property type="entry name" value="HIGH-AFFINITY POTASSIUM TRANSPORT PROTEIN-RELATED"/>
    <property type="match status" value="1"/>
</dbReference>
<keyword evidence="2" id="KW-0813">Transport</keyword>
<dbReference type="PANTHER" id="PTHR31064">
    <property type="entry name" value="POTASSIUM TRANSPORT PROTEIN DDB_G0292412-RELATED"/>
    <property type="match status" value="1"/>
</dbReference>
<dbReference type="InterPro" id="IPR051143">
    <property type="entry name" value="TrkH_K-transport"/>
</dbReference>
<proteinExistence type="predicted"/>
<keyword evidence="3 7" id="KW-0812">Transmembrane</keyword>
<gene>
    <name evidence="8" type="ORF">BCV71DRAFT_176871</name>
</gene>
<dbReference type="EMBL" id="KV921303">
    <property type="protein sequence ID" value="ORE19853.1"/>
    <property type="molecule type" value="Genomic_DNA"/>
</dbReference>
<keyword evidence="4 7" id="KW-1133">Transmembrane helix</keyword>
<dbReference type="GO" id="GO:1990573">
    <property type="term" value="P:potassium ion import across plasma membrane"/>
    <property type="evidence" value="ECO:0007669"/>
    <property type="project" value="TreeGrafter"/>
</dbReference>
<keyword evidence="6 7" id="KW-0472">Membrane</keyword>
<evidence type="ECO:0000256" key="4">
    <source>
        <dbReference type="ARBA" id="ARBA00022989"/>
    </source>
</evidence>
<dbReference type="OMA" id="CAMEWNS"/>
<evidence type="ECO:0000313" key="8">
    <source>
        <dbReference type="EMBL" id="ORE19853.1"/>
    </source>
</evidence>
<dbReference type="GO" id="GO:0140107">
    <property type="term" value="F:high-affinity potassium ion transmembrane transporter activity"/>
    <property type="evidence" value="ECO:0007669"/>
    <property type="project" value="TreeGrafter"/>
</dbReference>
<dbReference type="AlphaFoldDB" id="A0A1X0S6B8"/>
<feature type="transmembrane region" description="Helical" evidence="7">
    <location>
        <begin position="168"/>
        <end position="192"/>
    </location>
</feature>
<evidence type="ECO:0000256" key="5">
    <source>
        <dbReference type="ARBA" id="ARBA00023065"/>
    </source>
</evidence>
<evidence type="ECO:0000256" key="2">
    <source>
        <dbReference type="ARBA" id="ARBA00022448"/>
    </source>
</evidence>
<sequence length="281" mass="32207">MSRPVAKSELTRRERYRIGGTEYRALDMLARIVPLYYLGFIISFGFFYRIYIAASSYAQEVLETSNPTGPVNAWFFSFFMSLSAFTNLGLNHLDDSMTPFQNAPCPLILSIILILVGNTAFAIMLRFIIWASYQLTPKSKVMLRETFRYLLDHPRRCYTTLFPSTQTWWLFIILVIITVIELICFLALNYWLPVLSGITWGSRFLDGLFQSVATRNAGFSVVNLADINPATQIVYIVAMYISVYPVAISMRNSNVYQVQKKCNLREKPSYKPYIGKGTGYL</sequence>
<evidence type="ECO:0000256" key="6">
    <source>
        <dbReference type="ARBA" id="ARBA00023136"/>
    </source>
</evidence>
<reference evidence="8 9" key="1">
    <citation type="journal article" date="2016" name="Proc. Natl. Acad. Sci. U.S.A.">
        <title>Lipid metabolic changes in an early divergent fungus govern the establishment of a mutualistic symbiosis with endobacteria.</title>
        <authorList>
            <person name="Lastovetsky O.A."/>
            <person name="Gaspar M.L."/>
            <person name="Mondo S.J."/>
            <person name="LaButti K.M."/>
            <person name="Sandor L."/>
            <person name="Grigoriev I.V."/>
            <person name="Henry S.A."/>
            <person name="Pawlowska T.E."/>
        </authorList>
    </citation>
    <scope>NUCLEOTIDE SEQUENCE [LARGE SCALE GENOMIC DNA]</scope>
    <source>
        <strain evidence="8 9">ATCC 11559</strain>
    </source>
</reference>
<dbReference type="GO" id="GO:0005886">
    <property type="term" value="C:plasma membrane"/>
    <property type="evidence" value="ECO:0007669"/>
    <property type="project" value="TreeGrafter"/>
</dbReference>
<accession>A0A1X0S6B8</accession>
<dbReference type="GO" id="GO:0030007">
    <property type="term" value="P:intracellular potassium ion homeostasis"/>
    <property type="evidence" value="ECO:0007669"/>
    <property type="project" value="TreeGrafter"/>
</dbReference>